<dbReference type="EMBL" id="JAYKXH010000019">
    <property type="protein sequence ID" value="KAK7134898.1"/>
    <property type="molecule type" value="Genomic_DNA"/>
</dbReference>
<reference evidence="2 3" key="1">
    <citation type="submission" date="2024-02" db="EMBL/GenBank/DDBJ databases">
        <title>Chromosome-level genome assembly of the Eurasian Minnow (Phoxinus phoxinus).</title>
        <authorList>
            <person name="Oriowo T.O."/>
            <person name="Martin S."/>
            <person name="Stange M."/>
            <person name="Chrysostomakis Y."/>
            <person name="Brown T."/>
            <person name="Winkler S."/>
            <person name="Kukowka S."/>
            <person name="Myers E.W."/>
            <person name="Bohne A."/>
        </authorList>
    </citation>
    <scope>NUCLEOTIDE SEQUENCE [LARGE SCALE GENOMIC DNA]</scope>
    <source>
        <strain evidence="2">ZFMK-TIS-60720</strain>
        <tissue evidence="2">Whole Organism</tissue>
    </source>
</reference>
<proteinExistence type="predicted"/>
<evidence type="ECO:0000313" key="2">
    <source>
        <dbReference type="EMBL" id="KAK7134898.1"/>
    </source>
</evidence>
<feature type="signal peptide" evidence="1">
    <location>
        <begin position="1"/>
        <end position="20"/>
    </location>
</feature>
<organism evidence="2 3">
    <name type="scientific">Phoxinus phoxinus</name>
    <name type="common">Eurasian minnow</name>
    <dbReference type="NCBI Taxonomy" id="58324"/>
    <lineage>
        <taxon>Eukaryota</taxon>
        <taxon>Metazoa</taxon>
        <taxon>Chordata</taxon>
        <taxon>Craniata</taxon>
        <taxon>Vertebrata</taxon>
        <taxon>Euteleostomi</taxon>
        <taxon>Actinopterygii</taxon>
        <taxon>Neopterygii</taxon>
        <taxon>Teleostei</taxon>
        <taxon>Ostariophysi</taxon>
        <taxon>Cypriniformes</taxon>
        <taxon>Leuciscidae</taxon>
        <taxon>Phoxininae</taxon>
        <taxon>Phoxinus</taxon>
    </lineage>
</organism>
<dbReference type="Proteomes" id="UP001364617">
    <property type="component" value="Unassembled WGS sequence"/>
</dbReference>
<feature type="chain" id="PRO_5042896505" evidence="1">
    <location>
        <begin position="21"/>
        <end position="153"/>
    </location>
</feature>
<name>A0AAN9CI34_9TELE</name>
<gene>
    <name evidence="2" type="ORF">R3I93_018111</name>
</gene>
<protein>
    <submittedName>
        <fullName evidence="2">Uncharacterized protein</fullName>
    </submittedName>
</protein>
<dbReference type="AlphaFoldDB" id="A0AAN9CI34"/>
<keyword evidence="1" id="KW-0732">Signal</keyword>
<sequence>MAPCTFVVMLMFCLYPCCNALQNEKCNFFVVLKPTEENVTCFRKMEGVDPICASGNGTSSCQIDYSQGVMCLKWPADIELTCVNNSLKKLNEENKCARDQESISCSGEYQSGKRFLSAGLPRDSVSTLSMSKPLTTACGVMTFIHWMSLNPFF</sequence>
<evidence type="ECO:0000313" key="3">
    <source>
        <dbReference type="Proteomes" id="UP001364617"/>
    </source>
</evidence>
<evidence type="ECO:0000256" key="1">
    <source>
        <dbReference type="SAM" id="SignalP"/>
    </source>
</evidence>
<accession>A0AAN9CI34</accession>
<comment type="caution">
    <text evidence="2">The sequence shown here is derived from an EMBL/GenBank/DDBJ whole genome shotgun (WGS) entry which is preliminary data.</text>
</comment>
<keyword evidence="3" id="KW-1185">Reference proteome</keyword>